<dbReference type="RefSeq" id="XP_018822819.1">
    <property type="nucleotide sequence ID" value="XM_018967274.1"/>
</dbReference>
<dbReference type="AlphaFoldDB" id="A0A2I4ETU0"/>
<evidence type="ECO:0000259" key="1">
    <source>
        <dbReference type="Pfam" id="PF14111"/>
    </source>
</evidence>
<keyword evidence="2" id="KW-1185">Reference proteome</keyword>
<gene>
    <name evidence="3" type="primary">LOC108992668</name>
</gene>
<evidence type="ECO:0000313" key="3">
    <source>
        <dbReference type="RefSeq" id="XP_018822819.1"/>
    </source>
</evidence>
<name>A0A2I4ETU0_JUGRE</name>
<dbReference type="Gramene" id="Jr01_29090_p1">
    <property type="protein sequence ID" value="cds.Jr01_29090_p1"/>
    <property type="gene ID" value="Jr01_29090"/>
</dbReference>
<accession>A0A2I4ETU0</accession>
<dbReference type="InterPro" id="IPR025558">
    <property type="entry name" value="DUF4283"/>
</dbReference>
<dbReference type="Proteomes" id="UP000235220">
    <property type="component" value="Chromosome 1"/>
</dbReference>
<dbReference type="Pfam" id="PF14111">
    <property type="entry name" value="DUF4283"/>
    <property type="match status" value="1"/>
</dbReference>
<dbReference type="GeneID" id="108992668"/>
<proteinExistence type="predicted"/>
<reference evidence="3" key="1">
    <citation type="submission" date="2025-08" db="UniProtKB">
        <authorList>
            <consortium name="RefSeq"/>
        </authorList>
    </citation>
    <scope>IDENTIFICATION</scope>
    <source>
        <tissue evidence="3">Leaves</tissue>
    </source>
</reference>
<protein>
    <submittedName>
        <fullName evidence="3">Uncharacterized protein LOC108992668</fullName>
    </submittedName>
</protein>
<evidence type="ECO:0000313" key="2">
    <source>
        <dbReference type="Proteomes" id="UP000235220"/>
    </source>
</evidence>
<feature type="domain" description="DUF4283" evidence="1">
    <location>
        <begin position="45"/>
        <end position="123"/>
    </location>
</feature>
<dbReference type="KEGG" id="jre:108992668"/>
<dbReference type="InterPro" id="IPR040256">
    <property type="entry name" value="At4g02000-like"/>
</dbReference>
<sequence>MATMEGPPGLSGMASRQRSFADMVAHTPQSLPEVEIPIDRSAAPFKFSIVLKFLRQRPSLDAIRSFICCRWGLGSQLVVSSMQRPRSVFIQLTNEEDFIKALSKEMCDIDGTPYTAFHWHPDFHEDKESSIVPVWVVLPGLPPNYYHEDFLRNITALFGRLLRRDNATRCATHTNGARVCVEMDASKESMHGLWIGIPRRATSRFQEIVYETLPAYCGKCNMQGDNS</sequence>
<organism evidence="2 3">
    <name type="scientific">Juglans regia</name>
    <name type="common">English walnut</name>
    <dbReference type="NCBI Taxonomy" id="51240"/>
    <lineage>
        <taxon>Eukaryota</taxon>
        <taxon>Viridiplantae</taxon>
        <taxon>Streptophyta</taxon>
        <taxon>Embryophyta</taxon>
        <taxon>Tracheophyta</taxon>
        <taxon>Spermatophyta</taxon>
        <taxon>Magnoliopsida</taxon>
        <taxon>eudicotyledons</taxon>
        <taxon>Gunneridae</taxon>
        <taxon>Pentapetalae</taxon>
        <taxon>rosids</taxon>
        <taxon>fabids</taxon>
        <taxon>Fagales</taxon>
        <taxon>Juglandaceae</taxon>
        <taxon>Juglans</taxon>
    </lineage>
</organism>
<dbReference type="PANTHER" id="PTHR31286:SF99">
    <property type="entry name" value="DUF4283 DOMAIN-CONTAINING PROTEIN"/>
    <property type="match status" value="1"/>
</dbReference>
<dbReference type="OrthoDB" id="10679657at2759"/>
<dbReference type="PANTHER" id="PTHR31286">
    <property type="entry name" value="GLYCINE-RICH CELL WALL STRUCTURAL PROTEIN 1.8-LIKE"/>
    <property type="match status" value="1"/>
</dbReference>